<evidence type="ECO:0000313" key="2">
    <source>
        <dbReference type="Proteomes" id="UP000596123"/>
    </source>
</evidence>
<evidence type="ECO:0000313" key="1">
    <source>
        <dbReference type="EMBL" id="QQO90459.1"/>
    </source>
</evidence>
<proteinExistence type="predicted"/>
<keyword evidence="2" id="KW-1185">Reference proteome</keyword>
<gene>
    <name evidence="1" type="ORF">pEaSNUABM5_00317</name>
</gene>
<name>A0A7T8EPS2_9CAUD</name>
<dbReference type="EMBL" id="MW366843">
    <property type="protein sequence ID" value="QQO90459.1"/>
    <property type="molecule type" value="Genomic_DNA"/>
</dbReference>
<organism evidence="1 2">
    <name type="scientific">Erwinia phage pEa_SNUABM_5</name>
    <dbReference type="NCBI Taxonomy" id="2797313"/>
    <lineage>
        <taxon>Viruses</taxon>
        <taxon>Duplodnaviria</taxon>
        <taxon>Heunggongvirae</taxon>
        <taxon>Uroviricota</taxon>
        <taxon>Caudoviricetes</taxon>
        <taxon>Rivsvirus</taxon>
        <taxon>Rivsvirus SNUABM5</taxon>
    </lineage>
</organism>
<sequence length="188" mass="21640">MKKELRENMRNVAANYEGREETRRQTTLIAETMFGASLFHSGPTSPLSMRKDIVSVHEIILIRTEPTYARLNKELNKLGFRTDYLSADVKGYAQYATMYLQEMERHVQWADTISALNEADVLECAFIPVYLDPLGARVLVYTQTSSVHNADEVAELRDLFLAKKMPAYFKSHNMIVEAVNPIYERKEK</sequence>
<protein>
    <submittedName>
        <fullName evidence="1">Uncharacterized protein</fullName>
    </submittedName>
</protein>
<dbReference type="Proteomes" id="UP000596123">
    <property type="component" value="Segment"/>
</dbReference>
<accession>A0A7T8EPS2</accession>
<reference evidence="1 2" key="1">
    <citation type="submission" date="2020-12" db="EMBL/GenBank/DDBJ databases">
        <title>Complete genome sequence of Erwinia phage pEa_SNUABM_5.</title>
        <authorList>
            <person name="Kim S.G."/>
            <person name="Lee S.B."/>
            <person name="Kwon J."/>
            <person name="Park S.C."/>
        </authorList>
    </citation>
    <scope>NUCLEOTIDE SEQUENCE [LARGE SCALE GENOMIC DNA]</scope>
</reference>